<sequence>MPHMTDTMAAARAHIEAALIEKATYDAAFCKLLKSNPHAALRELLGNDPIPSLKITVVEEQAGEVTLVLPRKIAQDELPDELLDYASGGGFMSPFSPPDADYIVKGDPIFAALCKK</sequence>
<dbReference type="SUPFAM" id="SSF56209">
    <property type="entry name" value="Nitrile hydratase alpha chain"/>
    <property type="match status" value="1"/>
</dbReference>
<proteinExistence type="predicted"/>
<keyword evidence="2" id="KW-1185">Reference proteome</keyword>
<evidence type="ECO:0000313" key="2">
    <source>
        <dbReference type="Proteomes" id="UP001380822"/>
    </source>
</evidence>
<dbReference type="Proteomes" id="UP001380822">
    <property type="component" value="Unassembled WGS sequence"/>
</dbReference>
<name>A0ABU7ZHT5_9HYPH</name>
<organism evidence="1 2">
    <name type="scientific">Pannonibacter anstelovis</name>
    <dbReference type="NCBI Taxonomy" id="3121537"/>
    <lineage>
        <taxon>Bacteria</taxon>
        <taxon>Pseudomonadati</taxon>
        <taxon>Pseudomonadota</taxon>
        <taxon>Alphaproteobacteria</taxon>
        <taxon>Hyphomicrobiales</taxon>
        <taxon>Stappiaceae</taxon>
        <taxon>Pannonibacter</taxon>
    </lineage>
</organism>
<dbReference type="Gene3D" id="3.90.330.10">
    <property type="entry name" value="Nitrile hydratase alpha /Thiocyanate hydrolase gamma"/>
    <property type="match status" value="1"/>
</dbReference>
<gene>
    <name evidence="1" type="ORF">V6L76_00975</name>
</gene>
<accession>A0ABU7ZHT5</accession>
<reference evidence="1 2" key="1">
    <citation type="submission" date="2024-02" db="EMBL/GenBank/DDBJ databases">
        <title>A new putative Pannonibacter species isolated from two cases of bloodstream infections in paediatric patients.</title>
        <authorList>
            <person name="Castellana S."/>
            <person name="De Laurentiis V."/>
            <person name="Grassi M."/>
            <person name="De Leonardis F."/>
            <person name="Mosca A."/>
            <person name="De Carlo C."/>
            <person name="Sparapano E."/>
            <person name="Ronga L."/>
            <person name="Santacroce L."/>
            <person name="Chironna M."/>
            <person name="De Robertis A."/>
            <person name="Bianco A."/>
            <person name="Del Sambro L."/>
            <person name="Capozzi L."/>
            <person name="Parisi A."/>
        </authorList>
    </citation>
    <scope>NUCLEOTIDE SEQUENCE [LARGE SCALE GENOMIC DNA]</scope>
    <source>
        <strain evidence="1 2">Pt2</strain>
    </source>
</reference>
<evidence type="ECO:0000313" key="1">
    <source>
        <dbReference type="EMBL" id="MEH0094804.1"/>
    </source>
</evidence>
<comment type="caution">
    <text evidence="1">The sequence shown here is derived from an EMBL/GenBank/DDBJ whole genome shotgun (WGS) entry which is preliminary data.</text>
</comment>
<dbReference type="EMBL" id="JBAKBE010000001">
    <property type="protein sequence ID" value="MEH0094804.1"/>
    <property type="molecule type" value="Genomic_DNA"/>
</dbReference>
<dbReference type="RefSeq" id="WP_334249670.1">
    <property type="nucleotide sequence ID" value="NZ_JBAKBE010000001.1"/>
</dbReference>
<dbReference type="InterPro" id="IPR036648">
    <property type="entry name" value="CN_Hdrase_a/SCN_Hdrase_g_sf"/>
</dbReference>
<protein>
    <submittedName>
        <fullName evidence="1">NHLP leader peptide family natural product</fullName>
    </submittedName>
</protein>